<proteinExistence type="predicted"/>
<accession>A0ABR1Y6D0</accession>
<reference evidence="2 3" key="1">
    <citation type="journal article" date="2022" name="G3 (Bethesda)">
        <title>Enemy or ally: a genomic approach to elucidate the lifestyle of Phyllosticta citrichinaensis.</title>
        <authorList>
            <person name="Buijs V.A."/>
            <person name="Groenewald J.Z."/>
            <person name="Haridas S."/>
            <person name="LaButti K.M."/>
            <person name="Lipzen A."/>
            <person name="Martin F.M."/>
            <person name="Barry K."/>
            <person name="Grigoriev I.V."/>
            <person name="Crous P.W."/>
            <person name="Seidl M.F."/>
        </authorList>
    </citation>
    <scope>NUCLEOTIDE SEQUENCE [LARGE SCALE GENOMIC DNA]</scope>
    <source>
        <strain evidence="2 3">CBS 129764</strain>
    </source>
</reference>
<feature type="region of interest" description="Disordered" evidence="1">
    <location>
        <begin position="170"/>
        <end position="239"/>
    </location>
</feature>
<protein>
    <submittedName>
        <fullName evidence="2">Uncharacterized protein</fullName>
    </submittedName>
</protein>
<feature type="compositionally biased region" description="Polar residues" evidence="1">
    <location>
        <begin position="29"/>
        <end position="45"/>
    </location>
</feature>
<comment type="caution">
    <text evidence="2">The sequence shown here is derived from an EMBL/GenBank/DDBJ whole genome shotgun (WGS) entry which is preliminary data.</text>
</comment>
<organism evidence="2 3">
    <name type="scientific">Phyllosticta citrichinensis</name>
    <dbReference type="NCBI Taxonomy" id="1130410"/>
    <lineage>
        <taxon>Eukaryota</taxon>
        <taxon>Fungi</taxon>
        <taxon>Dikarya</taxon>
        <taxon>Ascomycota</taxon>
        <taxon>Pezizomycotina</taxon>
        <taxon>Dothideomycetes</taxon>
        <taxon>Dothideomycetes incertae sedis</taxon>
        <taxon>Botryosphaeriales</taxon>
        <taxon>Phyllostictaceae</taxon>
        <taxon>Phyllosticta</taxon>
    </lineage>
</organism>
<evidence type="ECO:0000313" key="2">
    <source>
        <dbReference type="EMBL" id="KAK8177467.1"/>
    </source>
</evidence>
<evidence type="ECO:0000313" key="3">
    <source>
        <dbReference type="Proteomes" id="UP001456524"/>
    </source>
</evidence>
<keyword evidence="3" id="KW-1185">Reference proteome</keyword>
<feature type="compositionally biased region" description="Basic and acidic residues" evidence="1">
    <location>
        <begin position="172"/>
        <end position="186"/>
    </location>
</feature>
<dbReference type="EMBL" id="JBBWUH010000001">
    <property type="protein sequence ID" value="KAK8177467.1"/>
    <property type="molecule type" value="Genomic_DNA"/>
</dbReference>
<evidence type="ECO:0000256" key="1">
    <source>
        <dbReference type="SAM" id="MobiDB-lite"/>
    </source>
</evidence>
<name>A0ABR1Y6D0_9PEZI</name>
<gene>
    <name evidence="2" type="ORF">IWX90DRAFT_19685</name>
</gene>
<dbReference type="Proteomes" id="UP001456524">
    <property type="component" value="Unassembled WGS sequence"/>
</dbReference>
<feature type="region of interest" description="Disordered" evidence="1">
    <location>
        <begin position="22"/>
        <end position="47"/>
    </location>
</feature>
<sequence>MCTFVFSNCRCTCQQRYPSAPLGRIRSPPQRSNRQSNTTMPSAETRNGGYALMEMKLEMKLGFHLETERHDGREEALARKHLQRPAQICWHQARFIRPQRRPENMSRACPRNATCWSEQMSQEAWYREDCVEVRRDVWEKGEPCLSHLPTKHMPDDNFLQHQLPCQLPVSRKGSEVADNGDRDEKSPSSTLRGPQHFSRSRPIRCSRINGRGSDAGGTSPHSYIQNIRPWLGQQAPDHA</sequence>